<feature type="compositionally biased region" description="Acidic residues" evidence="5">
    <location>
        <begin position="241"/>
        <end position="250"/>
    </location>
</feature>
<sequence>MSAPSTPTRHGPGGDIPPHTLRAAVVHGRMNRRAWTVTGLLVVFQIINFADKAVIGLVAGPAMQELQLTAGEFGFIGSAFFFLFAVAAVAVGFLAGKVPTRWILLVMGVSWAVLQFPILLGGGAAVLLVTRILLGAAEGPATPISLQHVHGWFPARERGLPSSLVAIGSTLGPILAAPALAFVIANYGWRWAFGFLGIVGLLWSVVWFLVGRDGPHSHNASPAEREAAGLEPEAPEAGGPADDDDGESEAEAGAGESEARAARIRSALRGGRGSVAEVADLLGIVPILRVLGSGMFVAAVLAGAGCFWAMGFLTTWSPRYLTAVVDLSPEAIGAVSTFPWVLGAAALLVLGYASRFLMRRGVTVHWALGSLFGATLLVSGASFLVLPHVTGGAAVAVLTVGAGLAMIYPLAPTAVAFAVCSRQRAAVMATLTGLASIGGVIAPVMVGRFMDRAGFLPTPKGQPVPPEMVAALTEGMNTAFWMIGIYLLVVGAISVLLLNPDRTAHRLQRFAYNG</sequence>
<keyword evidence="3 6" id="KW-1133">Transmembrane helix</keyword>
<evidence type="ECO:0000256" key="2">
    <source>
        <dbReference type="ARBA" id="ARBA00022692"/>
    </source>
</evidence>
<dbReference type="Gene3D" id="1.20.1250.20">
    <property type="entry name" value="MFS general substrate transporter like domains"/>
    <property type="match status" value="2"/>
</dbReference>
<dbReference type="Proteomes" id="UP000642819">
    <property type="component" value="Unassembled WGS sequence"/>
</dbReference>
<gene>
    <name evidence="8" type="ORF">GCM10008096_13180</name>
</gene>
<evidence type="ECO:0000256" key="6">
    <source>
        <dbReference type="SAM" id="Phobius"/>
    </source>
</evidence>
<dbReference type="Pfam" id="PF07690">
    <property type="entry name" value="MFS_1"/>
    <property type="match status" value="1"/>
</dbReference>
<keyword evidence="9" id="KW-1185">Reference proteome</keyword>
<dbReference type="RefSeq" id="WP_189349348.1">
    <property type="nucleotide sequence ID" value="NZ_BMXK01000005.1"/>
</dbReference>
<name>A0ABQ3GG43_9MICC</name>
<dbReference type="InterPro" id="IPR036259">
    <property type="entry name" value="MFS_trans_sf"/>
</dbReference>
<protein>
    <recommendedName>
        <fullName evidence="7">Major facilitator superfamily (MFS) profile domain-containing protein</fullName>
    </recommendedName>
</protein>
<dbReference type="PROSITE" id="PS50850">
    <property type="entry name" value="MFS"/>
    <property type="match status" value="1"/>
</dbReference>
<comment type="subcellular location">
    <subcellularLocation>
        <location evidence="1">Cell membrane</location>
        <topology evidence="1">Multi-pass membrane protein</topology>
    </subcellularLocation>
</comment>
<evidence type="ECO:0000256" key="4">
    <source>
        <dbReference type="ARBA" id="ARBA00023136"/>
    </source>
</evidence>
<evidence type="ECO:0000256" key="1">
    <source>
        <dbReference type="ARBA" id="ARBA00004651"/>
    </source>
</evidence>
<keyword evidence="2 6" id="KW-0812">Transmembrane</keyword>
<evidence type="ECO:0000313" key="9">
    <source>
        <dbReference type="Proteomes" id="UP000642819"/>
    </source>
</evidence>
<feature type="transmembrane region" description="Helical" evidence="6">
    <location>
        <begin position="191"/>
        <end position="210"/>
    </location>
</feature>
<dbReference type="PANTHER" id="PTHR11662">
    <property type="entry name" value="SOLUTE CARRIER FAMILY 17"/>
    <property type="match status" value="1"/>
</dbReference>
<feature type="transmembrane region" description="Helical" evidence="6">
    <location>
        <begin position="364"/>
        <end position="386"/>
    </location>
</feature>
<feature type="transmembrane region" description="Helical" evidence="6">
    <location>
        <begin position="290"/>
        <end position="311"/>
    </location>
</feature>
<feature type="transmembrane region" description="Helical" evidence="6">
    <location>
        <begin position="426"/>
        <end position="446"/>
    </location>
</feature>
<evidence type="ECO:0000259" key="7">
    <source>
        <dbReference type="PROSITE" id="PS50850"/>
    </source>
</evidence>
<feature type="transmembrane region" description="Helical" evidence="6">
    <location>
        <begin position="102"/>
        <end position="129"/>
    </location>
</feature>
<organism evidence="8 9">
    <name type="scientific">Zhihengliuella salsuginis</name>
    <dbReference type="NCBI Taxonomy" id="578222"/>
    <lineage>
        <taxon>Bacteria</taxon>
        <taxon>Bacillati</taxon>
        <taxon>Actinomycetota</taxon>
        <taxon>Actinomycetes</taxon>
        <taxon>Micrococcales</taxon>
        <taxon>Micrococcaceae</taxon>
        <taxon>Zhihengliuella</taxon>
    </lineage>
</organism>
<feature type="region of interest" description="Disordered" evidence="5">
    <location>
        <begin position="219"/>
        <end position="258"/>
    </location>
</feature>
<feature type="transmembrane region" description="Helical" evidence="6">
    <location>
        <begin position="392"/>
        <end position="419"/>
    </location>
</feature>
<dbReference type="InterPro" id="IPR050382">
    <property type="entry name" value="MFS_Na/Anion_cotransporter"/>
</dbReference>
<feature type="transmembrane region" description="Helical" evidence="6">
    <location>
        <begin position="73"/>
        <end position="96"/>
    </location>
</feature>
<feature type="domain" description="Major facilitator superfamily (MFS) profile" evidence="7">
    <location>
        <begin position="37"/>
        <end position="502"/>
    </location>
</feature>
<keyword evidence="4 6" id="KW-0472">Membrane</keyword>
<dbReference type="InterPro" id="IPR020846">
    <property type="entry name" value="MFS_dom"/>
</dbReference>
<dbReference type="PANTHER" id="PTHR11662:SF450">
    <property type="entry name" value="BLR1003 PROTEIN"/>
    <property type="match status" value="1"/>
</dbReference>
<evidence type="ECO:0000256" key="5">
    <source>
        <dbReference type="SAM" id="MobiDB-lite"/>
    </source>
</evidence>
<comment type="caution">
    <text evidence="8">The sequence shown here is derived from an EMBL/GenBank/DDBJ whole genome shotgun (WGS) entry which is preliminary data.</text>
</comment>
<feature type="transmembrane region" description="Helical" evidence="6">
    <location>
        <begin position="331"/>
        <end position="352"/>
    </location>
</feature>
<feature type="compositionally biased region" description="Low complexity" evidence="5">
    <location>
        <begin position="229"/>
        <end position="240"/>
    </location>
</feature>
<evidence type="ECO:0000256" key="3">
    <source>
        <dbReference type="ARBA" id="ARBA00022989"/>
    </source>
</evidence>
<feature type="transmembrane region" description="Helical" evidence="6">
    <location>
        <begin position="478"/>
        <end position="499"/>
    </location>
</feature>
<dbReference type="InterPro" id="IPR011701">
    <property type="entry name" value="MFS"/>
</dbReference>
<proteinExistence type="predicted"/>
<accession>A0ABQ3GG43</accession>
<dbReference type="SUPFAM" id="SSF103473">
    <property type="entry name" value="MFS general substrate transporter"/>
    <property type="match status" value="1"/>
</dbReference>
<evidence type="ECO:0000313" key="8">
    <source>
        <dbReference type="EMBL" id="GHD04992.1"/>
    </source>
</evidence>
<dbReference type="EMBL" id="BMXK01000005">
    <property type="protein sequence ID" value="GHD04992.1"/>
    <property type="molecule type" value="Genomic_DNA"/>
</dbReference>
<reference evidence="9" key="1">
    <citation type="journal article" date="2019" name="Int. J. Syst. Evol. Microbiol.">
        <title>The Global Catalogue of Microorganisms (GCM) 10K type strain sequencing project: providing services to taxonomists for standard genome sequencing and annotation.</title>
        <authorList>
            <consortium name="The Broad Institute Genomics Platform"/>
            <consortium name="The Broad Institute Genome Sequencing Center for Infectious Disease"/>
            <person name="Wu L."/>
            <person name="Ma J."/>
        </authorList>
    </citation>
    <scope>NUCLEOTIDE SEQUENCE [LARGE SCALE GENOMIC DNA]</scope>
    <source>
        <strain evidence="9">KCTC 19466</strain>
    </source>
</reference>